<evidence type="ECO:0000313" key="2">
    <source>
        <dbReference type="EMBL" id="DAF46125.1"/>
    </source>
</evidence>
<keyword evidence="2" id="KW-0378">Hydrolase</keyword>
<organism evidence="2">
    <name type="scientific">Podoviridae sp. ctEmK1</name>
    <dbReference type="NCBI Taxonomy" id="2827727"/>
    <lineage>
        <taxon>Viruses</taxon>
        <taxon>Duplodnaviria</taxon>
        <taxon>Heunggongvirae</taxon>
        <taxon>Uroviricota</taxon>
        <taxon>Caudoviricetes</taxon>
    </lineage>
</organism>
<dbReference type="InterPro" id="IPR041219">
    <property type="entry name" value="Phage_lysozyme2"/>
</dbReference>
<proteinExistence type="predicted"/>
<evidence type="ECO:0000259" key="1">
    <source>
        <dbReference type="Pfam" id="PF18013"/>
    </source>
</evidence>
<dbReference type="Pfam" id="PF18013">
    <property type="entry name" value="Phage_lysozyme2"/>
    <property type="match status" value="1"/>
</dbReference>
<dbReference type="GO" id="GO:0016787">
    <property type="term" value="F:hydrolase activity"/>
    <property type="evidence" value="ECO:0007669"/>
    <property type="project" value="UniProtKB-KW"/>
</dbReference>
<name>A0A8S5S512_9CAUD</name>
<reference evidence="2" key="1">
    <citation type="journal article" date="2021" name="Proc. Natl. Acad. Sci. U.S.A.">
        <title>A Catalog of Tens of Thousands of Viruses from Human Metagenomes Reveals Hidden Associations with Chronic Diseases.</title>
        <authorList>
            <person name="Tisza M.J."/>
            <person name="Buck C.B."/>
        </authorList>
    </citation>
    <scope>NUCLEOTIDE SEQUENCE</scope>
    <source>
        <strain evidence="2">CtEmK1</strain>
    </source>
</reference>
<protein>
    <submittedName>
        <fullName evidence="2">Morphogenesis protein 1 hydrolase</fullName>
    </submittedName>
</protein>
<dbReference type="Gene3D" id="1.10.530.10">
    <property type="match status" value="1"/>
</dbReference>
<dbReference type="EMBL" id="BK032531">
    <property type="protein sequence ID" value="DAF46125.1"/>
    <property type="molecule type" value="Genomic_DNA"/>
</dbReference>
<feature type="domain" description="Phage tail lysozyme" evidence="1">
    <location>
        <begin position="151"/>
        <end position="276"/>
    </location>
</feature>
<accession>A0A8S5S512</accession>
<sequence length="345" mass="37714">MAININKGYQWAINTCNAPNVGYSQQYRYQKTVNGITYYDCSTFVGYAVIEAGFPLNISGFYTGNMVSILKGLGFTQYDSKDLEWKSFDILVRSGHTEICYQSGGVGKGITMGAHTNGIPLADQVSINNSESTANSFPILLRYGDGGATGIGASIYVISALCGNAWRESNINPALNERGGGGFGLFQWTGGRKTALLNYLSSQGLSSTDPNGQMQYLIEENDWIGTSHGISSLDEFLHSTSTDIAGLTEAFMKCWERPGVPKLEERIQNANKCYNFIQSHANDTSINTWVSEDRYLSESEILNNAVLMYRFYSVGGGGGGGSPYKPKSKFPMWFAIIGGGINRRY</sequence>